<keyword evidence="2" id="KW-1185">Reference proteome</keyword>
<organism evidence="1 2">
    <name type="scientific">Parthenolecanium corni</name>
    <dbReference type="NCBI Taxonomy" id="536013"/>
    <lineage>
        <taxon>Eukaryota</taxon>
        <taxon>Metazoa</taxon>
        <taxon>Ecdysozoa</taxon>
        <taxon>Arthropoda</taxon>
        <taxon>Hexapoda</taxon>
        <taxon>Insecta</taxon>
        <taxon>Pterygota</taxon>
        <taxon>Neoptera</taxon>
        <taxon>Paraneoptera</taxon>
        <taxon>Hemiptera</taxon>
        <taxon>Sternorrhyncha</taxon>
        <taxon>Coccoidea</taxon>
        <taxon>Coccidae</taxon>
        <taxon>Parthenolecanium</taxon>
    </lineage>
</organism>
<evidence type="ECO:0000313" key="1">
    <source>
        <dbReference type="EMBL" id="KAK7604434.1"/>
    </source>
</evidence>
<name>A0AAN9TSF6_9HEMI</name>
<gene>
    <name evidence="1" type="ORF">V9T40_005620</name>
</gene>
<sequence>MQQVDNAAQAQIPAKEGVVEQRLVLGHRLVEQQLRLKLQLQQERRLQLLVELVVRVDGAREAHLQQEEVAAQPQQGAVHGEYDHRRWRRRRALVAHLDTEITVSDEDFYEEHPFYVPPPLSTPVESALAQAPTAHLPYKNKLTISCEATPSRNDCKSKKCRKKPKITISVGGIQRSYTPKAAQFANSSLEHRISSSSSFGSYPSMTTSASSIFSVKGLDCTDGQVVLVLADFLMFQILMVTSI</sequence>
<comment type="caution">
    <text evidence="1">The sequence shown here is derived from an EMBL/GenBank/DDBJ whole genome shotgun (WGS) entry which is preliminary data.</text>
</comment>
<dbReference type="EMBL" id="JBBCAQ010000003">
    <property type="protein sequence ID" value="KAK7604434.1"/>
    <property type="molecule type" value="Genomic_DNA"/>
</dbReference>
<evidence type="ECO:0000313" key="2">
    <source>
        <dbReference type="Proteomes" id="UP001367676"/>
    </source>
</evidence>
<reference evidence="1 2" key="1">
    <citation type="submission" date="2024-03" db="EMBL/GenBank/DDBJ databases">
        <title>Adaptation during the transition from Ophiocordyceps entomopathogen to insect associate is accompanied by gene loss and intensified selection.</title>
        <authorList>
            <person name="Ward C.M."/>
            <person name="Onetto C.A."/>
            <person name="Borneman A.R."/>
        </authorList>
    </citation>
    <scope>NUCLEOTIDE SEQUENCE [LARGE SCALE GENOMIC DNA]</scope>
    <source>
        <strain evidence="1">AWRI1</strain>
        <tissue evidence="1">Single Adult Female</tissue>
    </source>
</reference>
<accession>A0AAN9TSF6</accession>
<dbReference type="AlphaFoldDB" id="A0AAN9TSF6"/>
<protein>
    <submittedName>
        <fullName evidence="1">Uncharacterized protein</fullName>
    </submittedName>
</protein>
<proteinExistence type="predicted"/>
<dbReference type="Proteomes" id="UP001367676">
    <property type="component" value="Unassembled WGS sequence"/>
</dbReference>